<dbReference type="InterPro" id="IPR052020">
    <property type="entry name" value="Cyclic_di-GMP/3'3'-cGAMP_PDE"/>
</dbReference>
<protein>
    <recommendedName>
        <fullName evidence="1">Stage 0 sporulation protein A homolog</fullName>
    </recommendedName>
</protein>
<dbReference type="EMBL" id="JACOOU010000020">
    <property type="protein sequence ID" value="MBC5675717.1"/>
    <property type="molecule type" value="Genomic_DNA"/>
</dbReference>
<evidence type="ECO:0000256" key="1">
    <source>
        <dbReference type="ARBA" id="ARBA00018672"/>
    </source>
</evidence>
<comment type="function">
    <text evidence="2">May play the central regulatory role in sporulation. It may be an element of the effector pathway responsible for the activation of sporulation genes in response to nutritional stress. Spo0A may act in concert with spo0H (a sigma factor) to control the expression of some genes that are critical to the sporulation process.</text>
</comment>
<evidence type="ECO:0000313" key="8">
    <source>
        <dbReference type="Proteomes" id="UP000654573"/>
    </source>
</evidence>
<reference evidence="7 8" key="1">
    <citation type="submission" date="2020-08" db="EMBL/GenBank/DDBJ databases">
        <title>Genome public.</title>
        <authorList>
            <person name="Liu C."/>
            <person name="Sun Q."/>
        </authorList>
    </citation>
    <scope>NUCLEOTIDE SEQUENCE [LARGE SCALE GENOMIC DNA]</scope>
    <source>
        <strain evidence="7 8">NSJ-34</strain>
    </source>
</reference>
<evidence type="ECO:0000256" key="2">
    <source>
        <dbReference type="ARBA" id="ARBA00024867"/>
    </source>
</evidence>
<dbReference type="PROSITE" id="PS50110">
    <property type="entry name" value="RESPONSE_REGULATORY"/>
    <property type="match status" value="1"/>
</dbReference>
<dbReference type="Pfam" id="PF13487">
    <property type="entry name" value="HD_5"/>
    <property type="match status" value="1"/>
</dbReference>
<dbReference type="InterPro" id="IPR029787">
    <property type="entry name" value="Nucleotide_cyclase"/>
</dbReference>
<organism evidence="7 8">
    <name type="scientific">Blautia celeris</name>
    <dbReference type="NCBI Taxonomy" id="2763026"/>
    <lineage>
        <taxon>Bacteria</taxon>
        <taxon>Bacillati</taxon>
        <taxon>Bacillota</taxon>
        <taxon>Clostridia</taxon>
        <taxon>Lachnospirales</taxon>
        <taxon>Lachnospiraceae</taxon>
        <taxon>Blautia</taxon>
    </lineage>
</organism>
<dbReference type="InterPro" id="IPR037522">
    <property type="entry name" value="HD_GYP_dom"/>
</dbReference>
<feature type="domain" description="GGDEF" evidence="5">
    <location>
        <begin position="694"/>
        <end position="825"/>
    </location>
</feature>
<dbReference type="SUPFAM" id="SSF109604">
    <property type="entry name" value="HD-domain/PDEase-like"/>
    <property type="match status" value="1"/>
</dbReference>
<dbReference type="SUPFAM" id="SSF55073">
    <property type="entry name" value="Nucleotide cyclase"/>
    <property type="match status" value="1"/>
</dbReference>
<evidence type="ECO:0000259" key="5">
    <source>
        <dbReference type="PROSITE" id="PS50887"/>
    </source>
</evidence>
<dbReference type="RefSeq" id="WP_054351652.1">
    <property type="nucleotide sequence ID" value="NZ_JACOOU010000020.1"/>
</dbReference>
<feature type="domain" description="HD-GYP" evidence="6">
    <location>
        <begin position="146"/>
        <end position="354"/>
    </location>
</feature>
<dbReference type="InterPro" id="IPR043128">
    <property type="entry name" value="Rev_trsase/Diguanyl_cyclase"/>
</dbReference>
<name>A0ABR7FKI5_9FIRM</name>
<dbReference type="CDD" id="cd01949">
    <property type="entry name" value="GGDEF"/>
    <property type="match status" value="1"/>
</dbReference>
<keyword evidence="3" id="KW-0597">Phosphoprotein</keyword>
<dbReference type="Gene3D" id="1.10.3210.10">
    <property type="entry name" value="Hypothetical protein af1432"/>
    <property type="match status" value="1"/>
</dbReference>
<dbReference type="Pfam" id="PF00990">
    <property type="entry name" value="GGDEF"/>
    <property type="match status" value="1"/>
</dbReference>
<dbReference type="InterPro" id="IPR011006">
    <property type="entry name" value="CheY-like_superfamily"/>
</dbReference>
<dbReference type="SMART" id="SM00448">
    <property type="entry name" value="REC"/>
    <property type="match status" value="1"/>
</dbReference>
<accession>A0ABR7FKI5</accession>
<evidence type="ECO:0000259" key="4">
    <source>
        <dbReference type="PROSITE" id="PS50110"/>
    </source>
</evidence>
<dbReference type="Gene3D" id="3.40.50.2300">
    <property type="match status" value="1"/>
</dbReference>
<dbReference type="SUPFAM" id="SSF52172">
    <property type="entry name" value="CheY-like"/>
    <property type="match status" value="1"/>
</dbReference>
<dbReference type="PROSITE" id="PS51832">
    <property type="entry name" value="HD_GYP"/>
    <property type="match status" value="1"/>
</dbReference>
<dbReference type="PANTHER" id="PTHR45228">
    <property type="entry name" value="CYCLIC DI-GMP PHOSPHODIESTERASE TM_0186-RELATED"/>
    <property type="match status" value="1"/>
</dbReference>
<dbReference type="PROSITE" id="PS50887">
    <property type="entry name" value="GGDEF"/>
    <property type="match status" value="1"/>
</dbReference>
<dbReference type="Gene3D" id="3.30.70.270">
    <property type="match status" value="1"/>
</dbReference>
<keyword evidence="8" id="KW-1185">Reference proteome</keyword>
<proteinExistence type="predicted"/>
<dbReference type="SMART" id="SM00267">
    <property type="entry name" value="GGDEF"/>
    <property type="match status" value="1"/>
</dbReference>
<dbReference type="InterPro" id="IPR001789">
    <property type="entry name" value="Sig_transdc_resp-reg_receiver"/>
</dbReference>
<comment type="caution">
    <text evidence="7">The sequence shown here is derived from an EMBL/GenBank/DDBJ whole genome shotgun (WGS) entry which is preliminary data.</text>
</comment>
<dbReference type="NCBIfam" id="TIGR00254">
    <property type="entry name" value="GGDEF"/>
    <property type="match status" value="1"/>
</dbReference>
<evidence type="ECO:0000259" key="6">
    <source>
        <dbReference type="PROSITE" id="PS51832"/>
    </source>
</evidence>
<evidence type="ECO:0000256" key="3">
    <source>
        <dbReference type="PROSITE-ProRule" id="PRU00169"/>
    </source>
</evidence>
<dbReference type="CDD" id="cd00077">
    <property type="entry name" value="HDc"/>
    <property type="match status" value="1"/>
</dbReference>
<feature type="domain" description="Response regulatory" evidence="4">
    <location>
        <begin position="9"/>
        <end position="126"/>
    </location>
</feature>
<dbReference type="InterPro" id="IPR000160">
    <property type="entry name" value="GGDEF_dom"/>
</dbReference>
<dbReference type="Proteomes" id="UP000654573">
    <property type="component" value="Unassembled WGS sequence"/>
</dbReference>
<evidence type="ECO:0000313" key="7">
    <source>
        <dbReference type="EMBL" id="MBC5675717.1"/>
    </source>
</evidence>
<sequence length="840" mass="95640">MLKVRPKLKVLIVDDSELNREMLGSMLGNEYEILEAENGAQAVEILREHISDLSLILLDVQMPQMDGLEVLIHMNQSHWIDSIPVVMISSETAPKFIERAYDLGATDYIARPYNTMIVRRRVANVILSFAKQRQLMEIITQQISKKEKDNRLMLSILSHIVEFRNGESGLHVLHINIITELLLRQLMLKTDCNKMTYEDITMISMASALHDIGKIAIPEEILNKPGRLTAEEFQIMQGHSMAGAEILMDLPIDRNEPLLKTAYEICRWHHERYDGSGYPDGLKGDAIPLSAQVVALADVYDALTSERCYKPAYSHDTAMKMIFDGQCGVFHPLLLECLRDIGDTLAQELLAQNTLETENAPKETSHITEQLQRYGLGATERLLQQRSYEQQRFRFLSDKTEEIFFNYSVESSILSFNKYGAERFNIESDLFHPLENEKLPKCADSNILDHILEKVRTATPLQPDFQVDVPLAVNQEIHWFRCLGHVIWTNENRKRHAGVLGKLINIDEKYIPATNSSVAAAKPSIESLINGIHAKKETDYCSISGIEARILLQYLKTVFDVVRLVDASQNCQVDINESGAPQCSDFHCYGIWNKDERCENCISAKCMSNKGSLTKFEFIDQNIYHVRATYVEVDGYPYSLEIIDQITEKTLLGGHGKDEIIKYITAYNHKLYVDILTGTYNRRYYEEQLRDMYHISAVAMLDMDHFKSINDTYGHPAGDRALRQVAVAIKNCVRKADYVVRFGGDEFLIVFREIPFHMLPKKLEAIRSCVKNVILPDYPQLQFSISIGGVYGPGKTSDLMNAADTLLYQAKREKAGVRIECLASDSLMNRKGNENENETI</sequence>
<dbReference type="Pfam" id="PF00072">
    <property type="entry name" value="Response_reg"/>
    <property type="match status" value="1"/>
</dbReference>
<dbReference type="InterPro" id="IPR003607">
    <property type="entry name" value="HD/PDEase_dom"/>
</dbReference>
<feature type="modified residue" description="4-aspartylphosphate" evidence="3">
    <location>
        <position position="59"/>
    </location>
</feature>
<gene>
    <name evidence="7" type="ORF">H8S76_26190</name>
</gene>